<protein>
    <recommendedName>
        <fullName evidence="3">Carboxylic ester hydrolase</fullName>
        <ecNumber evidence="3">3.1.1.-</ecNumber>
    </recommendedName>
</protein>
<dbReference type="AlphaFoldDB" id="A0A1Z2XVC3"/>
<dbReference type="InterPro" id="IPR002018">
    <property type="entry name" value="CarbesteraseB"/>
</dbReference>
<evidence type="ECO:0000256" key="2">
    <source>
        <dbReference type="ARBA" id="ARBA00022801"/>
    </source>
</evidence>
<evidence type="ECO:0000256" key="1">
    <source>
        <dbReference type="ARBA" id="ARBA00005964"/>
    </source>
</evidence>
<organism evidence="6 8">
    <name type="scientific">Acutalibacter muris</name>
    <dbReference type="NCBI Taxonomy" id="1796620"/>
    <lineage>
        <taxon>Bacteria</taxon>
        <taxon>Bacillati</taxon>
        <taxon>Bacillota</taxon>
        <taxon>Clostridia</taxon>
        <taxon>Eubacteriales</taxon>
        <taxon>Acutalibacteraceae</taxon>
        <taxon>Acutalibacter</taxon>
    </lineage>
</organism>
<dbReference type="Pfam" id="PF00135">
    <property type="entry name" value="COesterase"/>
    <property type="match status" value="1"/>
</dbReference>
<evidence type="ECO:0000313" key="7">
    <source>
        <dbReference type="Proteomes" id="UP000196710"/>
    </source>
</evidence>
<accession>A0A1Z2XVC3</accession>
<keyword evidence="7" id="KW-1185">Reference proteome</keyword>
<dbReference type="EMBL" id="CP065321">
    <property type="protein sequence ID" value="QQR31682.1"/>
    <property type="molecule type" value="Genomic_DNA"/>
</dbReference>
<feature type="domain" description="Carboxylesterase type B" evidence="4">
    <location>
        <begin position="9"/>
        <end position="472"/>
    </location>
</feature>
<dbReference type="PANTHER" id="PTHR11559">
    <property type="entry name" value="CARBOXYLESTERASE"/>
    <property type="match status" value="1"/>
</dbReference>
<dbReference type="EC" id="3.1.1.-" evidence="3"/>
<dbReference type="GO" id="GO:0016787">
    <property type="term" value="F:hydrolase activity"/>
    <property type="evidence" value="ECO:0007669"/>
    <property type="project" value="UniProtKB-KW"/>
</dbReference>
<dbReference type="KEGG" id="amur:ADH66_18130"/>
<evidence type="ECO:0000256" key="3">
    <source>
        <dbReference type="RuleBase" id="RU361235"/>
    </source>
</evidence>
<keyword evidence="2 3" id="KW-0378">Hydrolase</keyword>
<dbReference type="Proteomes" id="UP000596035">
    <property type="component" value="Chromosome"/>
</dbReference>
<sequence>MDFCFSKTSPVVETAKGKLRGFHFKGVDHFYGIRYAKAKRFQMPEPVAPWEGVKDAGSYGMNCPVLSEPQPMGEVMIAHRFWPSSEHCQYLNLWTSRCDPAAKKPVMFWIHGGGYSAGSGIEQVCYDGYNLAKKDDVVVVTVNHRLNAFGYLDMSAFGEKYKNSVNVGMADLVEALRWVRDNIANFGGDPQNVTIFGQSGGGAKVTVLGQIPEADGLFHKAIVMSGVMGPGRDKNAVKGRELVLEILKHLNIPESEAQRLEKVPTAQFIWAVNRAVKSLYKQGKHVNWGPMPNDYYVCDPLEKDFTESSLRVPTMVGSVIAEFAFGPGKDIKNMTKEDSEKLVKEFYGPEGGEKILKEFGRIYPETNAAFAVDADDMFLAPTVDYVKKKGREASAPVYNYLFAKVFDYDGGKAAWHCSDIPYFFGNGEMVPVCHQENWEELQKVMRGAFVNFARTGDPNTEGLPKWEKCADGGMVTMVFDDRCRTEVNMQDEFLRLLAEYKPKFNFEFGAPADDEDDEEGGSAWIF</sequence>
<proteinExistence type="inferred from homology"/>
<reference evidence="6 8" key="3">
    <citation type="submission" date="2020-11" db="EMBL/GenBank/DDBJ databases">
        <title>Closed and high quality bacterial genomes of the OMM12 community.</title>
        <authorList>
            <person name="Marbouty M."/>
            <person name="Lamy-Besnier Q."/>
            <person name="Debarbieux L."/>
            <person name="Koszul R."/>
        </authorList>
    </citation>
    <scope>NUCLEOTIDE SEQUENCE [LARGE SCALE GENOMIC DNA]</scope>
    <source>
        <strain evidence="6 8">KB18</strain>
    </source>
</reference>
<evidence type="ECO:0000259" key="4">
    <source>
        <dbReference type="Pfam" id="PF00135"/>
    </source>
</evidence>
<reference evidence="5" key="1">
    <citation type="journal article" date="2017" name="Genome Announc.">
        <title>High-Quality Whole-Genome Sequences of the Oligo-Mouse-Microbiota Bacterial Community.</title>
        <authorList>
            <person name="Garzetti D."/>
            <person name="Brugiroux S."/>
            <person name="Bunk B."/>
            <person name="Pukall R."/>
            <person name="McCoy K.D."/>
            <person name="Macpherson A.J."/>
            <person name="Stecher B."/>
        </authorList>
    </citation>
    <scope>NUCLEOTIDE SEQUENCE</scope>
    <source>
        <strain evidence="5">KB18</strain>
    </source>
</reference>
<evidence type="ECO:0000313" key="8">
    <source>
        <dbReference type="Proteomes" id="UP000596035"/>
    </source>
</evidence>
<dbReference type="InterPro" id="IPR029058">
    <property type="entry name" value="AB_hydrolase_fold"/>
</dbReference>
<gene>
    <name evidence="5" type="ORF">ADH66_18130</name>
    <name evidence="6" type="ORF">I5Q82_08545</name>
</gene>
<name>A0A1Z2XVC3_9FIRM</name>
<evidence type="ECO:0000313" key="6">
    <source>
        <dbReference type="EMBL" id="QQR31682.1"/>
    </source>
</evidence>
<reference evidence="7" key="2">
    <citation type="submission" date="2017-05" db="EMBL/GenBank/DDBJ databases">
        <title>Improved OligoMM genomes.</title>
        <authorList>
            <person name="Garzetti D."/>
        </authorList>
    </citation>
    <scope>NUCLEOTIDE SEQUENCE [LARGE SCALE GENOMIC DNA]</scope>
    <source>
        <strain evidence="7">KB18</strain>
    </source>
</reference>
<evidence type="ECO:0000313" key="5">
    <source>
        <dbReference type="EMBL" id="ASB42396.1"/>
    </source>
</evidence>
<dbReference type="EMBL" id="CP021422">
    <property type="protein sequence ID" value="ASB42396.1"/>
    <property type="molecule type" value="Genomic_DNA"/>
</dbReference>
<dbReference type="SUPFAM" id="SSF53474">
    <property type="entry name" value="alpha/beta-Hydrolases"/>
    <property type="match status" value="1"/>
</dbReference>
<dbReference type="RefSeq" id="WP_066537917.1">
    <property type="nucleotide sequence ID" value="NZ_CP021422.1"/>
</dbReference>
<dbReference type="PROSITE" id="PS00122">
    <property type="entry name" value="CARBOXYLESTERASE_B_1"/>
    <property type="match status" value="1"/>
</dbReference>
<dbReference type="InterPro" id="IPR019826">
    <property type="entry name" value="Carboxylesterase_B_AS"/>
</dbReference>
<dbReference type="Proteomes" id="UP000196710">
    <property type="component" value="Chromosome"/>
</dbReference>
<dbReference type="Gene3D" id="3.40.50.1820">
    <property type="entry name" value="alpha/beta hydrolase"/>
    <property type="match status" value="1"/>
</dbReference>
<dbReference type="InterPro" id="IPR050309">
    <property type="entry name" value="Type-B_Carboxylest/Lipase"/>
</dbReference>
<comment type="similarity">
    <text evidence="1 3">Belongs to the type-B carboxylesterase/lipase family.</text>
</comment>